<evidence type="ECO:0000313" key="3">
    <source>
        <dbReference type="EMBL" id="GIJ70183.1"/>
    </source>
</evidence>
<reference evidence="3" key="1">
    <citation type="submission" date="2021-01" db="EMBL/GenBank/DDBJ databases">
        <title>Whole genome shotgun sequence of Virgisporangium ochraceum NBRC 16418.</title>
        <authorList>
            <person name="Komaki H."/>
            <person name="Tamura T."/>
        </authorList>
    </citation>
    <scope>NUCLEOTIDE SEQUENCE</scope>
    <source>
        <strain evidence="3">NBRC 16418</strain>
    </source>
</reference>
<accession>A0A8J4ED39</accession>
<protein>
    <recommendedName>
        <fullName evidence="2">Putative metallopeptidase domain-containing protein</fullName>
    </recommendedName>
</protein>
<dbReference type="Proteomes" id="UP000635606">
    <property type="component" value="Unassembled WGS sequence"/>
</dbReference>
<dbReference type="EMBL" id="BOPH01000073">
    <property type="protein sequence ID" value="GIJ70183.1"/>
    <property type="molecule type" value="Genomic_DNA"/>
</dbReference>
<sequence length="595" mass="65204">MKTPYEDALVAVRGLRIFSELFRDSSVSDRPVVRIHDDPDAGYAVASARGWAQVFPDGVIEVNRKMPGDAGVWFWALTHCVLHLGFGHVDGRRRLDRAYTAACCLAVSRYQEALGLGTAPFDVSDLPATPEATLTERWRASGVPAEFATLGAGGAIADLGSATPPATDPKWGDRFSIGIAAQAADAVRSALDQSDKLRFERGAAPDPNTQWERARRWFVSSYPLLAALASRFTIVADLDLARRLRISVAAVDAERAEIYINPLAGLTNDEQWRFVLAHEMLHAALRHGDRAGTRDAYLWNVACDYVINGWLVEMGVGAPPDGLLYDTALQGLSAEAVYDLIARDLRRLRRLATLRGRGLGDILTEPTRGVGDPVALDDFYRRALTLGLSNHESQHRGLLPAGLVDEIAVLSQPPLPWDAKLARWFEEFVPAVEKRRSYARPSRRQSSTPDIPRPGWYRPEERDRRVTFGVVLDTSGSMDAELIGKALGAIASYALARDVPAARVVFCDAVAYDAGYVPVETIAGRVRVRGRGGTALQPAVTLLETVDDFPADGPILIITDGYIENTLRIRREHAYLIPAGARLPFTPRGPVFEVR</sequence>
<dbReference type="AlphaFoldDB" id="A0A8J4ED39"/>
<organism evidence="3 4">
    <name type="scientific">Virgisporangium ochraceum</name>
    <dbReference type="NCBI Taxonomy" id="65505"/>
    <lineage>
        <taxon>Bacteria</taxon>
        <taxon>Bacillati</taxon>
        <taxon>Actinomycetota</taxon>
        <taxon>Actinomycetes</taxon>
        <taxon>Micromonosporales</taxon>
        <taxon>Micromonosporaceae</taxon>
        <taxon>Virgisporangium</taxon>
    </lineage>
</organism>
<dbReference type="InterPro" id="IPR025154">
    <property type="entry name" value="Put_metallopeptidase_dom"/>
</dbReference>
<evidence type="ECO:0000313" key="4">
    <source>
        <dbReference type="Proteomes" id="UP000635606"/>
    </source>
</evidence>
<gene>
    <name evidence="3" type="ORF">Voc01_051000</name>
</gene>
<dbReference type="PANTHER" id="PTHR38730:SF1">
    <property type="entry name" value="SLL7028 PROTEIN"/>
    <property type="match status" value="1"/>
</dbReference>
<comment type="caution">
    <text evidence="3">The sequence shown here is derived from an EMBL/GenBank/DDBJ whole genome shotgun (WGS) entry which is preliminary data.</text>
</comment>
<feature type="domain" description="Putative metallopeptidase" evidence="2">
    <location>
        <begin position="211"/>
        <end position="341"/>
    </location>
</feature>
<evidence type="ECO:0000256" key="1">
    <source>
        <dbReference type="SAM" id="MobiDB-lite"/>
    </source>
</evidence>
<evidence type="ECO:0000259" key="2">
    <source>
        <dbReference type="Pfam" id="PF13203"/>
    </source>
</evidence>
<feature type="region of interest" description="Disordered" evidence="1">
    <location>
        <begin position="438"/>
        <end position="458"/>
    </location>
</feature>
<dbReference type="Pfam" id="PF13203">
    <property type="entry name" value="DUF2201_N"/>
    <property type="match status" value="1"/>
</dbReference>
<proteinExistence type="predicted"/>
<dbReference type="RefSeq" id="WP_239160478.1">
    <property type="nucleotide sequence ID" value="NZ_BOPH01000073.1"/>
</dbReference>
<name>A0A8J4ED39_9ACTN</name>
<dbReference type="PANTHER" id="PTHR38730">
    <property type="entry name" value="SLL7028 PROTEIN"/>
    <property type="match status" value="1"/>
</dbReference>
<keyword evidence="4" id="KW-1185">Reference proteome</keyword>